<feature type="region of interest" description="Disordered" evidence="1">
    <location>
        <begin position="18"/>
        <end position="65"/>
    </location>
</feature>
<feature type="compositionally biased region" description="Basic and acidic residues" evidence="1">
    <location>
        <begin position="41"/>
        <end position="54"/>
    </location>
</feature>
<accession>A0A834J1N0</accession>
<dbReference type="Proteomes" id="UP000625711">
    <property type="component" value="Unassembled WGS sequence"/>
</dbReference>
<evidence type="ECO:0008006" key="4">
    <source>
        <dbReference type="Google" id="ProtNLM"/>
    </source>
</evidence>
<dbReference type="SUPFAM" id="SSF50729">
    <property type="entry name" value="PH domain-like"/>
    <property type="match status" value="1"/>
</dbReference>
<keyword evidence="3" id="KW-1185">Reference proteome</keyword>
<evidence type="ECO:0000313" key="2">
    <source>
        <dbReference type="EMBL" id="KAF7285282.1"/>
    </source>
</evidence>
<evidence type="ECO:0000313" key="3">
    <source>
        <dbReference type="Proteomes" id="UP000625711"/>
    </source>
</evidence>
<gene>
    <name evidence="2" type="ORF">GWI33_011411</name>
</gene>
<proteinExistence type="predicted"/>
<organism evidence="2 3">
    <name type="scientific">Rhynchophorus ferrugineus</name>
    <name type="common">Red palm weevil</name>
    <name type="synonym">Curculio ferrugineus</name>
    <dbReference type="NCBI Taxonomy" id="354439"/>
    <lineage>
        <taxon>Eukaryota</taxon>
        <taxon>Metazoa</taxon>
        <taxon>Ecdysozoa</taxon>
        <taxon>Arthropoda</taxon>
        <taxon>Hexapoda</taxon>
        <taxon>Insecta</taxon>
        <taxon>Pterygota</taxon>
        <taxon>Neoptera</taxon>
        <taxon>Endopterygota</taxon>
        <taxon>Coleoptera</taxon>
        <taxon>Polyphaga</taxon>
        <taxon>Cucujiformia</taxon>
        <taxon>Curculionidae</taxon>
        <taxon>Dryophthorinae</taxon>
        <taxon>Rhynchophorus</taxon>
    </lineage>
</organism>
<sequence>MLSELKVQLEEAQNISKHLGNGENLNGSSNLTSTTKSSKKQNLEELSDGHEEKSNRKRPRPMLTSSPTVILGEFNVITPNSRYESNVRCALLTFVRRRCFKTRKRCLNEAFGVKTPLCEEDAVKKKFKVADVFEKGSSDSSLNTACSDVSDSKLLELNIDEEISSKETSIKWPEELRGNFSVGTTDGDSPTEWAERCCVLKDDELRQFYPEDECCTDTLCVMSLKDLNFFAKLSDFTTMTQSLFLRFMLGSETKIIYLCAKKNSDLLIWENQINLIQDTIKLKYT</sequence>
<comment type="caution">
    <text evidence="2">The sequence shown here is derived from an EMBL/GenBank/DDBJ whole genome shotgun (WGS) entry which is preliminary data.</text>
</comment>
<evidence type="ECO:0000256" key="1">
    <source>
        <dbReference type="SAM" id="MobiDB-lite"/>
    </source>
</evidence>
<dbReference type="EMBL" id="JAACXV010000058">
    <property type="protein sequence ID" value="KAF7285282.1"/>
    <property type="molecule type" value="Genomic_DNA"/>
</dbReference>
<reference evidence="2" key="1">
    <citation type="submission" date="2020-08" db="EMBL/GenBank/DDBJ databases">
        <title>Genome sequencing and assembly of the red palm weevil Rhynchophorus ferrugineus.</title>
        <authorList>
            <person name="Dias G.B."/>
            <person name="Bergman C.M."/>
            <person name="Manee M."/>
        </authorList>
    </citation>
    <scope>NUCLEOTIDE SEQUENCE</scope>
    <source>
        <strain evidence="2">AA-2017</strain>
        <tissue evidence="2">Whole larva</tissue>
    </source>
</reference>
<name>A0A834J1N0_RHYFE</name>
<protein>
    <recommendedName>
        <fullName evidence="4">PH domain-containing protein</fullName>
    </recommendedName>
</protein>
<dbReference type="AlphaFoldDB" id="A0A834J1N0"/>
<feature type="compositionally biased region" description="Low complexity" evidence="1">
    <location>
        <begin position="19"/>
        <end position="36"/>
    </location>
</feature>